<dbReference type="EMBL" id="BQNB010009059">
    <property type="protein sequence ID" value="GJS58144.1"/>
    <property type="molecule type" value="Genomic_DNA"/>
</dbReference>
<reference evidence="1" key="1">
    <citation type="journal article" date="2022" name="Int. J. Mol. Sci.">
        <title>Draft Genome of Tanacetum Coccineum: Genomic Comparison of Closely Related Tanacetum-Family Plants.</title>
        <authorList>
            <person name="Yamashiro T."/>
            <person name="Shiraishi A."/>
            <person name="Nakayama K."/>
            <person name="Satake H."/>
        </authorList>
    </citation>
    <scope>NUCLEOTIDE SEQUENCE</scope>
</reference>
<proteinExistence type="predicted"/>
<protein>
    <submittedName>
        <fullName evidence="1">Uncharacterized protein</fullName>
    </submittedName>
</protein>
<accession>A0ABQ4WZ13</accession>
<keyword evidence="2" id="KW-1185">Reference proteome</keyword>
<reference evidence="1" key="2">
    <citation type="submission" date="2022-01" db="EMBL/GenBank/DDBJ databases">
        <authorList>
            <person name="Yamashiro T."/>
            <person name="Shiraishi A."/>
            <person name="Satake H."/>
            <person name="Nakayama K."/>
        </authorList>
    </citation>
    <scope>NUCLEOTIDE SEQUENCE</scope>
</reference>
<gene>
    <name evidence="1" type="ORF">Tco_0652928</name>
</gene>
<name>A0ABQ4WZ13_9ASTR</name>
<dbReference type="Proteomes" id="UP001151760">
    <property type="component" value="Unassembled WGS sequence"/>
</dbReference>
<evidence type="ECO:0000313" key="2">
    <source>
        <dbReference type="Proteomes" id="UP001151760"/>
    </source>
</evidence>
<organism evidence="1 2">
    <name type="scientific">Tanacetum coccineum</name>
    <dbReference type="NCBI Taxonomy" id="301880"/>
    <lineage>
        <taxon>Eukaryota</taxon>
        <taxon>Viridiplantae</taxon>
        <taxon>Streptophyta</taxon>
        <taxon>Embryophyta</taxon>
        <taxon>Tracheophyta</taxon>
        <taxon>Spermatophyta</taxon>
        <taxon>Magnoliopsida</taxon>
        <taxon>eudicotyledons</taxon>
        <taxon>Gunneridae</taxon>
        <taxon>Pentapetalae</taxon>
        <taxon>asterids</taxon>
        <taxon>campanulids</taxon>
        <taxon>Asterales</taxon>
        <taxon>Asteraceae</taxon>
        <taxon>Asteroideae</taxon>
        <taxon>Anthemideae</taxon>
        <taxon>Anthemidinae</taxon>
        <taxon>Tanacetum</taxon>
    </lineage>
</organism>
<comment type="caution">
    <text evidence="1">The sequence shown here is derived from an EMBL/GenBank/DDBJ whole genome shotgun (WGS) entry which is preliminary data.</text>
</comment>
<evidence type="ECO:0000313" key="1">
    <source>
        <dbReference type="EMBL" id="GJS58144.1"/>
    </source>
</evidence>
<sequence length="226" mass="26463">MVTRFDRLDLVELYNLVMTRFETTTPEGVDLVLWGDLRTMFDTNAEDELWQNQERWNLKSWDLYENCSVHTLILEDGLQVKMLILCLDSFKSILISIEAMMEVRRIFKCWFYHHTTNGHQFTMSNKHQELASPEQTASGKDFSNPLIADSLLKTIWFSTRHASHSGYSRANDYCCVASLLRCCNEKLNNFKISKSSSSTKKGLKNRSVFEYIFLMFKKFILKKHEG</sequence>